<protein>
    <submittedName>
        <fullName evidence="3">Competence protein ComM</fullName>
    </submittedName>
</protein>
<name>A0A0F0LQ85_9MICO</name>
<evidence type="ECO:0000259" key="2">
    <source>
        <dbReference type="SMART" id="SM00382"/>
    </source>
</evidence>
<dbReference type="PANTHER" id="PTHR32039:SF7">
    <property type="entry name" value="COMPETENCE PROTEIN COMM"/>
    <property type="match status" value="1"/>
</dbReference>
<dbReference type="EMBL" id="JYIY01000079">
    <property type="protein sequence ID" value="KJL35313.1"/>
    <property type="molecule type" value="Genomic_DNA"/>
</dbReference>
<dbReference type="Gene3D" id="3.30.230.10">
    <property type="match status" value="1"/>
</dbReference>
<dbReference type="InterPro" id="IPR014721">
    <property type="entry name" value="Ribsml_uS5_D2-typ_fold_subgr"/>
</dbReference>
<dbReference type="NCBIfam" id="TIGR00368">
    <property type="entry name" value="YifB family Mg chelatase-like AAA ATPase"/>
    <property type="match status" value="1"/>
</dbReference>
<dbReference type="PATRIC" id="fig|400772.4.peg.2547"/>
<dbReference type="InterPro" id="IPR025158">
    <property type="entry name" value="Mg_chelat-rel_C"/>
</dbReference>
<dbReference type="Pfam" id="PF13541">
    <property type="entry name" value="ChlI"/>
    <property type="match status" value="1"/>
</dbReference>
<dbReference type="GO" id="GO:0005524">
    <property type="term" value="F:ATP binding"/>
    <property type="evidence" value="ECO:0007669"/>
    <property type="project" value="InterPro"/>
</dbReference>
<dbReference type="InterPro" id="IPR045006">
    <property type="entry name" value="CHLI-like"/>
</dbReference>
<dbReference type="CDD" id="cd00009">
    <property type="entry name" value="AAA"/>
    <property type="match status" value="1"/>
</dbReference>
<comment type="caution">
    <text evidence="3">The sequence shown here is derived from an EMBL/GenBank/DDBJ whole genome shotgun (WGS) entry which is preliminary data.</text>
</comment>
<feature type="domain" description="AAA+ ATPase" evidence="2">
    <location>
        <begin position="220"/>
        <end position="402"/>
    </location>
</feature>
<dbReference type="InterPro" id="IPR003593">
    <property type="entry name" value="AAA+_ATPase"/>
</dbReference>
<dbReference type="InterPro" id="IPR027417">
    <property type="entry name" value="P-loop_NTPase"/>
</dbReference>
<proteinExistence type="inferred from homology"/>
<evidence type="ECO:0000256" key="1">
    <source>
        <dbReference type="ARBA" id="ARBA00006354"/>
    </source>
</evidence>
<accession>A0A0F0LQ85</accession>
<dbReference type="InterPro" id="IPR000523">
    <property type="entry name" value="Mg_chelatse_chII-like_cat_dom"/>
</dbReference>
<organism evidence="3 4">
    <name type="scientific">Microbacterium ginsengisoli</name>
    <dbReference type="NCBI Taxonomy" id="400772"/>
    <lineage>
        <taxon>Bacteria</taxon>
        <taxon>Bacillati</taxon>
        <taxon>Actinomycetota</taxon>
        <taxon>Actinomycetes</taxon>
        <taxon>Micrococcales</taxon>
        <taxon>Microbacteriaceae</taxon>
        <taxon>Microbacterium</taxon>
    </lineage>
</organism>
<dbReference type="InterPro" id="IPR020568">
    <property type="entry name" value="Ribosomal_Su5_D2-typ_SF"/>
</dbReference>
<dbReference type="Proteomes" id="UP000033451">
    <property type="component" value="Unassembled WGS sequence"/>
</dbReference>
<dbReference type="SUPFAM" id="SSF54211">
    <property type="entry name" value="Ribosomal protein S5 domain 2-like"/>
    <property type="match status" value="1"/>
</dbReference>
<dbReference type="InterPro" id="IPR004482">
    <property type="entry name" value="Mg_chelat-rel"/>
</dbReference>
<gene>
    <name evidence="3" type="primary">comM</name>
    <name evidence="3" type="ORF">RR49_02535</name>
</gene>
<dbReference type="Pfam" id="PF01078">
    <property type="entry name" value="Mg_chelatase"/>
    <property type="match status" value="1"/>
</dbReference>
<sequence length="512" mass="53435">MTVARTAAIALVGLDGTVVDVEADLTDQQPDLRIIGLGDRALSEAAQRVTNACMNSGLPLPRRRITVNLIPADFPKHGAAFDLAIAVAALASAGVLDAASVARSVHIGELGLDGRVRAVPGVLPAVMAAARRGCGRVVVPRANLTEAQLVPGIDVVGVADLRATAVLHGAELEADDPGDTVPTAVSDAADDDPPVADSAELADVVGQDAAVEALVVAAAGAHHVLMSGPPGAGKTMLARRLPALLPALDDDAALTAAAVASLSGRRVSRLQRTPPLEAPHHSASVAALVGGGSRTVRPGAISRASGGVLFLDEAGEFPSSVLDALRQPLERGAIEIHRMGVVAAFPARFQLVLATNPCPCGNHGVRGALCECPPSAIRRYRARLSGPLLDRIDIEMRMTRVTRVPHSRGRMSSADARERVRGARERAARRLRETPWTVNAEIDGAWLRQGPHAPTSDVRAPLDAALERGLLTLRAYDRVLRVAWSVADLAGHDRLTGDDIGRALYLKRGMAA</sequence>
<keyword evidence="4" id="KW-1185">Reference proteome</keyword>
<dbReference type="RefSeq" id="WP_045248428.1">
    <property type="nucleotide sequence ID" value="NZ_JYIY01000079.1"/>
</dbReference>
<dbReference type="STRING" id="400772.RR49_02535"/>
<dbReference type="AlphaFoldDB" id="A0A0F0LQ85"/>
<comment type="similarity">
    <text evidence="1">Belongs to the Mg-chelatase subunits D/I family. ComM subfamily.</text>
</comment>
<dbReference type="PANTHER" id="PTHR32039">
    <property type="entry name" value="MAGNESIUM-CHELATASE SUBUNIT CHLI"/>
    <property type="match status" value="1"/>
</dbReference>
<reference evidence="3 4" key="1">
    <citation type="submission" date="2015-02" db="EMBL/GenBank/DDBJ databases">
        <title>Draft genome sequences of ten Microbacterium spp. with emphasis on heavy metal contaminated environments.</title>
        <authorList>
            <person name="Corretto E."/>
        </authorList>
    </citation>
    <scope>NUCLEOTIDE SEQUENCE [LARGE SCALE GENOMIC DNA]</scope>
    <source>
        <strain evidence="3 4">DSM 18659</strain>
    </source>
</reference>
<dbReference type="SMART" id="SM00382">
    <property type="entry name" value="AAA"/>
    <property type="match status" value="1"/>
</dbReference>
<dbReference type="OrthoDB" id="9813147at2"/>
<dbReference type="SUPFAM" id="SSF52540">
    <property type="entry name" value="P-loop containing nucleoside triphosphate hydrolases"/>
    <property type="match status" value="1"/>
</dbReference>
<evidence type="ECO:0000313" key="3">
    <source>
        <dbReference type="EMBL" id="KJL35313.1"/>
    </source>
</evidence>
<dbReference type="Gene3D" id="3.40.50.300">
    <property type="entry name" value="P-loop containing nucleotide triphosphate hydrolases"/>
    <property type="match status" value="1"/>
</dbReference>
<evidence type="ECO:0000313" key="4">
    <source>
        <dbReference type="Proteomes" id="UP000033451"/>
    </source>
</evidence>
<dbReference type="Pfam" id="PF13335">
    <property type="entry name" value="Mg_chelatase_C"/>
    <property type="match status" value="1"/>
</dbReference>